<protein>
    <recommendedName>
        <fullName evidence="2">histidine kinase</fullName>
        <ecNumber evidence="2">2.7.13.3</ecNumber>
    </recommendedName>
</protein>
<dbReference type="Proteomes" id="UP000238392">
    <property type="component" value="Unassembled WGS sequence"/>
</dbReference>
<keyword evidence="7" id="KW-0472">Membrane</keyword>
<keyword evidence="6" id="KW-0902">Two-component regulatory system</keyword>
<dbReference type="GO" id="GO:0005886">
    <property type="term" value="C:plasma membrane"/>
    <property type="evidence" value="ECO:0007669"/>
    <property type="project" value="TreeGrafter"/>
</dbReference>
<dbReference type="GO" id="GO:0004721">
    <property type="term" value="F:phosphoprotein phosphatase activity"/>
    <property type="evidence" value="ECO:0007669"/>
    <property type="project" value="TreeGrafter"/>
</dbReference>
<proteinExistence type="predicted"/>
<keyword evidence="10" id="KW-1185">Reference proteome</keyword>
<dbReference type="Gene3D" id="1.10.287.130">
    <property type="match status" value="1"/>
</dbReference>
<keyword evidence="3" id="KW-0597">Phosphoprotein</keyword>
<keyword evidence="7" id="KW-0812">Transmembrane</keyword>
<keyword evidence="5" id="KW-0418">Kinase</keyword>
<dbReference type="InterPro" id="IPR003594">
    <property type="entry name" value="HATPase_dom"/>
</dbReference>
<name>A0A2T0WCA5_9RHOB</name>
<dbReference type="Pfam" id="PF02518">
    <property type="entry name" value="HATPase_c"/>
    <property type="match status" value="1"/>
</dbReference>
<dbReference type="GO" id="GO:0000155">
    <property type="term" value="F:phosphorelay sensor kinase activity"/>
    <property type="evidence" value="ECO:0007669"/>
    <property type="project" value="InterPro"/>
</dbReference>
<dbReference type="SMART" id="SM00388">
    <property type="entry name" value="HisKA"/>
    <property type="match status" value="1"/>
</dbReference>
<dbReference type="GO" id="GO:0016036">
    <property type="term" value="P:cellular response to phosphate starvation"/>
    <property type="evidence" value="ECO:0007669"/>
    <property type="project" value="TreeGrafter"/>
</dbReference>
<dbReference type="PROSITE" id="PS50109">
    <property type="entry name" value="HIS_KIN"/>
    <property type="match status" value="1"/>
</dbReference>
<dbReference type="SMART" id="SM00387">
    <property type="entry name" value="HATPase_c"/>
    <property type="match status" value="1"/>
</dbReference>
<dbReference type="EC" id="2.7.13.3" evidence="2"/>
<dbReference type="InterPro" id="IPR036890">
    <property type="entry name" value="HATPase_C_sf"/>
</dbReference>
<dbReference type="OrthoDB" id="9809766at2"/>
<dbReference type="Pfam" id="PF00512">
    <property type="entry name" value="HisKA"/>
    <property type="match status" value="1"/>
</dbReference>
<comment type="caution">
    <text evidence="9">The sequence shown here is derived from an EMBL/GenBank/DDBJ whole genome shotgun (WGS) entry which is preliminary data.</text>
</comment>
<dbReference type="RefSeq" id="WP_106268414.1">
    <property type="nucleotide sequence ID" value="NZ_PVTQ01000025.1"/>
</dbReference>
<feature type="domain" description="Histidine kinase" evidence="8">
    <location>
        <begin position="291"/>
        <end position="491"/>
    </location>
</feature>
<organism evidence="9 10">
    <name type="scientific">Donghicola tyrosinivorans</name>
    <dbReference type="NCBI Taxonomy" id="1652492"/>
    <lineage>
        <taxon>Bacteria</taxon>
        <taxon>Pseudomonadati</taxon>
        <taxon>Pseudomonadota</taxon>
        <taxon>Alphaproteobacteria</taxon>
        <taxon>Rhodobacterales</taxon>
        <taxon>Roseobacteraceae</taxon>
        <taxon>Donghicola</taxon>
    </lineage>
</organism>
<comment type="catalytic activity">
    <reaction evidence="1">
        <text>ATP + protein L-histidine = ADP + protein N-phospho-L-histidine.</text>
        <dbReference type="EC" id="2.7.13.3"/>
    </reaction>
</comment>
<dbReference type="InterPro" id="IPR004358">
    <property type="entry name" value="Sig_transdc_His_kin-like_C"/>
</dbReference>
<dbReference type="SUPFAM" id="SSF47384">
    <property type="entry name" value="Homodimeric domain of signal transducing histidine kinase"/>
    <property type="match status" value="1"/>
</dbReference>
<evidence type="ECO:0000256" key="6">
    <source>
        <dbReference type="ARBA" id="ARBA00023012"/>
    </source>
</evidence>
<sequence length="497" mass="54269">MTWVFRTVLALSIACAAILSYLHGQRVQHLTARITQASAQVAVLETLGGSLHNELLKAILEPDVDKATEALSQFERDAMHALGALEQMTETEVGFVQDEERAEEAAELMRPAHLRDATVKTLVAARRLIKVRQSADIMTDATVLLEHLEVERTTLSHMVSDIQLDERAEIRAATDRISSAQKAIGFRLSLLLTLAALSGIAALVTARRQRLHADNRRNHALMAMIEQGTVAPPDAHDPLSPALARVANHIKSVSDAKAATERELENRTAALQLSASKLKQIDETRRRFLADLGHSLKTPLAIARGSVEALPDGGAKRLAALEAIDQVTRRVSDLLQLSRSDDGRLLRKNQLLELTELLDNRVAELSALPQGEHITLTTDGDGPYEIEGDREALTRMFDAIIENGLRYAGPDAPLSISIDTIEKSVRVSIVDQGPGVSQGNVVFDRDTSFYQGGTGIGLAMAQQIALDHQGRIAIKETSRGAQFDITLPRTPYFETQS</sequence>
<dbReference type="InterPro" id="IPR036097">
    <property type="entry name" value="HisK_dim/P_sf"/>
</dbReference>
<dbReference type="InterPro" id="IPR003661">
    <property type="entry name" value="HisK_dim/P_dom"/>
</dbReference>
<dbReference type="SUPFAM" id="SSF55874">
    <property type="entry name" value="ATPase domain of HSP90 chaperone/DNA topoisomerase II/histidine kinase"/>
    <property type="match status" value="1"/>
</dbReference>
<evidence type="ECO:0000259" key="8">
    <source>
        <dbReference type="PROSITE" id="PS50109"/>
    </source>
</evidence>
<dbReference type="PANTHER" id="PTHR45453:SF1">
    <property type="entry name" value="PHOSPHATE REGULON SENSOR PROTEIN PHOR"/>
    <property type="match status" value="1"/>
</dbReference>
<dbReference type="PRINTS" id="PR00344">
    <property type="entry name" value="BCTRLSENSOR"/>
</dbReference>
<dbReference type="InterPro" id="IPR050351">
    <property type="entry name" value="BphY/WalK/GraS-like"/>
</dbReference>
<evidence type="ECO:0000256" key="2">
    <source>
        <dbReference type="ARBA" id="ARBA00012438"/>
    </source>
</evidence>
<dbReference type="PANTHER" id="PTHR45453">
    <property type="entry name" value="PHOSPHATE REGULON SENSOR PROTEIN PHOR"/>
    <property type="match status" value="1"/>
</dbReference>
<dbReference type="AlphaFoldDB" id="A0A2T0WCA5"/>
<dbReference type="CDD" id="cd00082">
    <property type="entry name" value="HisKA"/>
    <property type="match status" value="1"/>
</dbReference>
<keyword evidence="7" id="KW-1133">Transmembrane helix</keyword>
<dbReference type="Gene3D" id="3.30.565.10">
    <property type="entry name" value="Histidine kinase-like ATPase, C-terminal domain"/>
    <property type="match status" value="1"/>
</dbReference>
<reference evidence="9 10" key="1">
    <citation type="submission" date="2018-03" db="EMBL/GenBank/DDBJ databases">
        <title>Genomic Encyclopedia of Archaeal and Bacterial Type Strains, Phase II (KMG-II): from individual species to whole genera.</title>
        <authorList>
            <person name="Goeker M."/>
        </authorList>
    </citation>
    <scope>NUCLEOTIDE SEQUENCE [LARGE SCALE GENOMIC DNA]</scope>
    <source>
        <strain evidence="9 10">DSM 100212</strain>
    </source>
</reference>
<accession>A0A2T0WCA5</accession>
<evidence type="ECO:0000256" key="1">
    <source>
        <dbReference type="ARBA" id="ARBA00000085"/>
    </source>
</evidence>
<evidence type="ECO:0000313" key="9">
    <source>
        <dbReference type="EMBL" id="PRY84339.1"/>
    </source>
</evidence>
<evidence type="ECO:0000256" key="4">
    <source>
        <dbReference type="ARBA" id="ARBA00022679"/>
    </source>
</evidence>
<evidence type="ECO:0000256" key="5">
    <source>
        <dbReference type="ARBA" id="ARBA00022777"/>
    </source>
</evidence>
<dbReference type="EMBL" id="PVTQ01000025">
    <property type="protein sequence ID" value="PRY84339.1"/>
    <property type="molecule type" value="Genomic_DNA"/>
</dbReference>
<feature type="transmembrane region" description="Helical" evidence="7">
    <location>
        <begin position="184"/>
        <end position="206"/>
    </location>
</feature>
<evidence type="ECO:0000256" key="3">
    <source>
        <dbReference type="ARBA" id="ARBA00022553"/>
    </source>
</evidence>
<gene>
    <name evidence="9" type="ORF">CLV74_1258</name>
</gene>
<dbReference type="InterPro" id="IPR005467">
    <property type="entry name" value="His_kinase_dom"/>
</dbReference>
<evidence type="ECO:0000256" key="7">
    <source>
        <dbReference type="SAM" id="Phobius"/>
    </source>
</evidence>
<keyword evidence="4" id="KW-0808">Transferase</keyword>
<evidence type="ECO:0000313" key="10">
    <source>
        <dbReference type="Proteomes" id="UP000238392"/>
    </source>
</evidence>